<dbReference type="RefSeq" id="WP_141352343.1">
    <property type="nucleotide sequence ID" value="NZ_BJNV01000038.1"/>
</dbReference>
<proteinExistence type="predicted"/>
<keyword evidence="3" id="KW-1185">Reference proteome</keyword>
<feature type="compositionally biased region" description="Low complexity" evidence="1">
    <location>
        <begin position="58"/>
        <end position="67"/>
    </location>
</feature>
<gene>
    <name evidence="2" type="ORF">ZRA01_23000</name>
</gene>
<sequence>MTQAPKAELEIPLEDEDADPLFEKADALIQRHASFAIEPELDDLPVLTDVVETPPPALDAAPTTEPAEPTEPDAPLPDLAAATAAATRAEADRLAERLVLLDSAISRHIQEWVATELPQLVSLELDDLAERLQATAASHLRATLLPLISTEIADTLDKGPEA</sequence>
<organism evidence="2 3">
    <name type="scientific">Zoogloea ramigera</name>
    <dbReference type="NCBI Taxonomy" id="350"/>
    <lineage>
        <taxon>Bacteria</taxon>
        <taxon>Pseudomonadati</taxon>
        <taxon>Pseudomonadota</taxon>
        <taxon>Betaproteobacteria</taxon>
        <taxon>Rhodocyclales</taxon>
        <taxon>Zoogloeaceae</taxon>
        <taxon>Zoogloea</taxon>
    </lineage>
</organism>
<protein>
    <submittedName>
        <fullName evidence="2">Uncharacterized protein</fullName>
    </submittedName>
</protein>
<name>A0A4Y4CYW5_ZOORA</name>
<feature type="region of interest" description="Disordered" evidence="1">
    <location>
        <begin position="50"/>
        <end position="76"/>
    </location>
</feature>
<comment type="caution">
    <text evidence="2">The sequence shown here is derived from an EMBL/GenBank/DDBJ whole genome shotgun (WGS) entry which is preliminary data.</text>
</comment>
<accession>A0A4Y4CYW5</accession>
<dbReference type="Proteomes" id="UP000318422">
    <property type="component" value="Unassembled WGS sequence"/>
</dbReference>
<evidence type="ECO:0000256" key="1">
    <source>
        <dbReference type="SAM" id="MobiDB-lite"/>
    </source>
</evidence>
<dbReference type="OrthoDB" id="9182380at2"/>
<dbReference type="EMBL" id="BJNV01000038">
    <property type="protein sequence ID" value="GEC96227.1"/>
    <property type="molecule type" value="Genomic_DNA"/>
</dbReference>
<dbReference type="AlphaFoldDB" id="A0A4Y4CYW5"/>
<evidence type="ECO:0000313" key="2">
    <source>
        <dbReference type="EMBL" id="GEC96227.1"/>
    </source>
</evidence>
<reference evidence="2 3" key="1">
    <citation type="submission" date="2019-06" db="EMBL/GenBank/DDBJ databases">
        <title>Whole genome shotgun sequence of Zoogloea ramigera NBRC 15342.</title>
        <authorList>
            <person name="Hosoyama A."/>
            <person name="Uohara A."/>
            <person name="Ohji S."/>
            <person name="Ichikawa N."/>
        </authorList>
    </citation>
    <scope>NUCLEOTIDE SEQUENCE [LARGE SCALE GENOMIC DNA]</scope>
    <source>
        <strain evidence="2 3">NBRC 15342</strain>
    </source>
</reference>
<evidence type="ECO:0000313" key="3">
    <source>
        <dbReference type="Proteomes" id="UP000318422"/>
    </source>
</evidence>